<evidence type="ECO:0000313" key="2">
    <source>
        <dbReference type="Proteomes" id="UP001164909"/>
    </source>
</evidence>
<dbReference type="Proteomes" id="UP001164909">
    <property type="component" value="Chromosome"/>
</dbReference>
<gene>
    <name evidence="1" type="ORF">OTK00_000371</name>
</gene>
<protein>
    <submittedName>
        <fullName evidence="1">Uncharacterized protein</fullName>
    </submittedName>
</protein>
<accession>A0ABY7BMW9</accession>
<dbReference type="RefSeq" id="WP_045170474.1">
    <property type="nucleotide sequence ID" value="NZ_CP113865.1"/>
</dbReference>
<proteinExistence type="predicted"/>
<name>A0ABY7BMW9_9FIRM</name>
<keyword evidence="2" id="KW-1185">Reference proteome</keyword>
<dbReference type="EMBL" id="CP113865">
    <property type="protein sequence ID" value="WAM34193.1"/>
    <property type="molecule type" value="Genomic_DNA"/>
</dbReference>
<organism evidence="1 2">
    <name type="scientific">Caldicellulosiruptor morganii</name>
    <dbReference type="NCBI Taxonomy" id="1387555"/>
    <lineage>
        <taxon>Bacteria</taxon>
        <taxon>Bacillati</taxon>
        <taxon>Bacillota</taxon>
        <taxon>Bacillota incertae sedis</taxon>
        <taxon>Caldicellulosiruptorales</taxon>
        <taxon>Caldicellulosiruptoraceae</taxon>
        <taxon>Caldicellulosiruptor</taxon>
    </lineage>
</organism>
<evidence type="ECO:0000313" key="1">
    <source>
        <dbReference type="EMBL" id="WAM34193.1"/>
    </source>
</evidence>
<reference evidence="1" key="1">
    <citation type="submission" date="2022-12" db="EMBL/GenBank/DDBJ databases">
        <authorList>
            <person name="Bing R.G."/>
            <person name="Willard D.J."/>
            <person name="Manesh M.J.H."/>
            <person name="Laemthong T."/>
            <person name="Crosby J.R."/>
            <person name="Kelly R.M."/>
        </authorList>
    </citation>
    <scope>NUCLEOTIDE SEQUENCE</scope>
    <source>
        <strain evidence="1">DSM 8990</strain>
    </source>
</reference>
<sequence length="66" mass="7853">MEGDKIKKFEEFFTNSFRDGKVVRELRLSSDEVEYIKKRYPNVTVSKLSGFENNKDKNWYTVKLGL</sequence>